<evidence type="ECO:0000256" key="1">
    <source>
        <dbReference type="SAM" id="Phobius"/>
    </source>
</evidence>
<feature type="transmembrane region" description="Helical" evidence="1">
    <location>
        <begin position="167"/>
        <end position="189"/>
    </location>
</feature>
<dbReference type="Proteomes" id="UP000229816">
    <property type="component" value="Unassembled WGS sequence"/>
</dbReference>
<dbReference type="SUPFAM" id="SSF51261">
    <property type="entry name" value="Duplicated hybrid motif"/>
    <property type="match status" value="1"/>
</dbReference>
<evidence type="ECO:0000313" key="3">
    <source>
        <dbReference type="EMBL" id="PJC28172.1"/>
    </source>
</evidence>
<proteinExistence type="predicted"/>
<dbReference type="InterPro" id="IPR011055">
    <property type="entry name" value="Dup_hybrid_motif"/>
</dbReference>
<dbReference type="Pfam" id="PF01551">
    <property type="entry name" value="Peptidase_M23"/>
    <property type="match status" value="1"/>
</dbReference>
<reference evidence="4" key="1">
    <citation type="submission" date="2017-09" db="EMBL/GenBank/DDBJ databases">
        <title>Depth-based differentiation of microbial function through sediment-hosted aquifers and enrichment of novel symbionts in the deep terrestrial subsurface.</title>
        <authorList>
            <person name="Probst A.J."/>
            <person name="Ladd B."/>
            <person name="Jarett J.K."/>
            <person name="Geller-Mcgrath D.E."/>
            <person name="Sieber C.M.K."/>
            <person name="Emerson J.B."/>
            <person name="Anantharaman K."/>
            <person name="Thomas B.C."/>
            <person name="Malmstrom R."/>
            <person name="Stieglmeier M."/>
            <person name="Klingl A."/>
            <person name="Woyke T."/>
            <person name="Ryan C.M."/>
            <person name="Banfield J.F."/>
        </authorList>
    </citation>
    <scope>NUCLEOTIDE SEQUENCE [LARGE SCALE GENOMIC DNA]</scope>
</reference>
<gene>
    <name evidence="3" type="ORF">CO054_01660</name>
</gene>
<comment type="caution">
    <text evidence="3">The sequence shown here is derived from an EMBL/GenBank/DDBJ whole genome shotgun (WGS) entry which is preliminary data.</text>
</comment>
<sequence>TQAAIKKVALTPIAKPLQWLIHLAPEEFRASHPGLVYSASGFTDMAAQQAFEQTWKIKPKSPEVGFWHNLTTTFQEEKPPFLGVFRNYYQWDWLGKVGTKVETFTPSRFFTFRSSFWRIFKSSRIGGLISRGAGKLIAYLPKITRFLGLVGAAIAGWETFKKAGKIFLGYLGGLFMIAAHYGPLAVAGLTGGLAIGFPFAILAAKAVGVAVTGFFSFLGPFAIIPGVVSGVLTFFIVEGVFGLVGLVGGIGAQILIDKLGAALSGTSLPQIGTAGLTQASVATTATAGWFAPAAVATATIGGLIISQVVSGAFFIPSEEVMLTSPYIQVTKTVEFSGAIGDPINYTIQVKAVDKDLTKVKVVDQATATCRGSSPDLEEHSWNGNISIPAGGVWEQTYTVTTNDQFNDCLINNIARVTAIVEGKTEESFAVGYVSIGNPPEVIPWGLPIHDNPDRGTGYTFGQMVPCFTDPTRLCPHEGIDVHGPPGTTVYSTFPQESRVTQVGFGQRAGNYIMLSSGKYQIFMGHLAQKPNFKINDPVGANAPVGIQGDSGSAWGEHVHYQIWENGGIVDPRSFGVPSPPW</sequence>
<feature type="domain" description="M23ase beta-sheet core" evidence="2">
    <location>
        <begin position="475"/>
        <end position="571"/>
    </location>
</feature>
<dbReference type="AlphaFoldDB" id="A0A2M8ESS9"/>
<accession>A0A2M8ESS9</accession>
<dbReference type="PANTHER" id="PTHR21666">
    <property type="entry name" value="PEPTIDASE-RELATED"/>
    <property type="match status" value="1"/>
</dbReference>
<dbReference type="InterPro" id="IPR016047">
    <property type="entry name" value="M23ase_b-sheet_dom"/>
</dbReference>
<name>A0A2M8ESS9_9BACT</name>
<protein>
    <recommendedName>
        <fullName evidence="2">M23ase beta-sheet core domain-containing protein</fullName>
    </recommendedName>
</protein>
<dbReference type="GO" id="GO:0004222">
    <property type="term" value="F:metalloendopeptidase activity"/>
    <property type="evidence" value="ECO:0007669"/>
    <property type="project" value="TreeGrafter"/>
</dbReference>
<keyword evidence="1" id="KW-0812">Transmembrane</keyword>
<dbReference type="EMBL" id="PFSF01000033">
    <property type="protein sequence ID" value="PJC28172.1"/>
    <property type="molecule type" value="Genomic_DNA"/>
</dbReference>
<feature type="transmembrane region" description="Helical" evidence="1">
    <location>
        <begin position="231"/>
        <end position="256"/>
    </location>
</feature>
<feature type="non-terminal residue" evidence="3">
    <location>
        <position position="1"/>
    </location>
</feature>
<dbReference type="PANTHER" id="PTHR21666:SF270">
    <property type="entry name" value="MUREIN HYDROLASE ACTIVATOR ENVC"/>
    <property type="match status" value="1"/>
</dbReference>
<dbReference type="InterPro" id="IPR050570">
    <property type="entry name" value="Cell_wall_metabolism_enzyme"/>
</dbReference>
<feature type="transmembrane region" description="Helical" evidence="1">
    <location>
        <begin position="195"/>
        <end position="219"/>
    </location>
</feature>
<keyword evidence="1" id="KW-1133">Transmembrane helix</keyword>
<evidence type="ECO:0000313" key="4">
    <source>
        <dbReference type="Proteomes" id="UP000229816"/>
    </source>
</evidence>
<keyword evidence="1" id="KW-0472">Membrane</keyword>
<dbReference type="CDD" id="cd12797">
    <property type="entry name" value="M23_peptidase"/>
    <property type="match status" value="1"/>
</dbReference>
<evidence type="ECO:0000259" key="2">
    <source>
        <dbReference type="Pfam" id="PF01551"/>
    </source>
</evidence>
<dbReference type="Gene3D" id="2.70.70.10">
    <property type="entry name" value="Glucose Permease (Domain IIA)"/>
    <property type="match status" value="1"/>
</dbReference>
<organism evidence="3 4">
    <name type="scientific">Candidatus Shapirobacteria bacterium CG_4_9_14_0_2_um_filter_39_11</name>
    <dbReference type="NCBI Taxonomy" id="1974478"/>
    <lineage>
        <taxon>Bacteria</taxon>
        <taxon>Candidatus Shapironibacteriota</taxon>
    </lineage>
</organism>